<sequence length="315" mass="34401">MKGFILTSVITGALMTNASYSEAALGDQILRKGMVHSDVIELQEKLNIKSYYNYSIDGIYGPITAQAVRDFQRNNSLIVDGIVGPQTVSALKEKRIDAPVTMIKSAVASADSSVILRQGDRGKHVSELQKMLQAHGYYNYSIDGIFGPITEQAVRNFQQQKNIQVDGIVGAQTFRVLKAAASNNTSTSNNSEKGSSFNINNLINDAKSLLGSPYVWGGTTPSGFDSSGFITYVFNKNGVSLPRTHSEYWKLGIAVSQPKKGDIVFFETYKTGPSHAGIYLGGGEFIHNSSSQGVIISRMDNPYWNPRFIGAKRYS</sequence>
<dbReference type="InterPro" id="IPR038765">
    <property type="entry name" value="Papain-like_cys_pep_sf"/>
</dbReference>
<evidence type="ECO:0000313" key="6">
    <source>
        <dbReference type="EMBL" id="OIJ18562.1"/>
    </source>
</evidence>
<dbReference type="SUPFAM" id="SSF54001">
    <property type="entry name" value="Cysteine proteinases"/>
    <property type="match status" value="1"/>
</dbReference>
<dbReference type="STRING" id="472963.BKP45_10565"/>
<feature type="domain" description="NlpC/P60" evidence="5">
    <location>
        <begin position="196"/>
        <end position="315"/>
    </location>
</feature>
<proteinExistence type="inferred from homology"/>
<dbReference type="InterPro" id="IPR036365">
    <property type="entry name" value="PGBD-like_sf"/>
</dbReference>
<comment type="similarity">
    <text evidence="1">Belongs to the peptidase C40 family.</text>
</comment>
<evidence type="ECO:0000256" key="2">
    <source>
        <dbReference type="ARBA" id="ARBA00022670"/>
    </source>
</evidence>
<dbReference type="Pfam" id="PF01471">
    <property type="entry name" value="PG_binding_1"/>
    <property type="match status" value="2"/>
</dbReference>
<dbReference type="PROSITE" id="PS51935">
    <property type="entry name" value="NLPC_P60"/>
    <property type="match status" value="1"/>
</dbReference>
<evidence type="ECO:0000313" key="7">
    <source>
        <dbReference type="EMBL" id="OIJ20007.1"/>
    </source>
</evidence>
<dbReference type="InterPro" id="IPR002477">
    <property type="entry name" value="Peptidoglycan-bd-like"/>
</dbReference>
<comment type="caution">
    <text evidence="7">The sequence shown here is derived from an EMBL/GenBank/DDBJ whole genome shotgun (WGS) entry which is preliminary data.</text>
</comment>
<dbReference type="GO" id="GO:0006508">
    <property type="term" value="P:proteolysis"/>
    <property type="evidence" value="ECO:0007669"/>
    <property type="project" value="UniProtKB-KW"/>
</dbReference>
<dbReference type="InterPro" id="IPR036366">
    <property type="entry name" value="PGBDSf"/>
</dbReference>
<dbReference type="PANTHER" id="PTHR47053:SF1">
    <property type="entry name" value="MUREIN DD-ENDOPEPTIDASE MEPH-RELATED"/>
    <property type="match status" value="1"/>
</dbReference>
<dbReference type="Proteomes" id="UP000180057">
    <property type="component" value="Unassembled WGS sequence"/>
</dbReference>
<gene>
    <name evidence="7" type="ORF">BKP45_10565</name>
    <name evidence="6" type="ORF">BKP45_16280</name>
</gene>
<dbReference type="GO" id="GO:0008234">
    <property type="term" value="F:cysteine-type peptidase activity"/>
    <property type="evidence" value="ECO:0007669"/>
    <property type="project" value="UniProtKB-KW"/>
</dbReference>
<keyword evidence="4" id="KW-0788">Thiol protease</keyword>
<dbReference type="EMBL" id="MLQS01000017">
    <property type="protein sequence ID" value="OIJ20007.1"/>
    <property type="molecule type" value="Genomic_DNA"/>
</dbReference>
<dbReference type="InterPro" id="IPR051202">
    <property type="entry name" value="Peptidase_C40"/>
</dbReference>
<dbReference type="AlphaFoldDB" id="A0A1S2M868"/>
<dbReference type="InterPro" id="IPR000064">
    <property type="entry name" value="NLP_P60_dom"/>
</dbReference>
<dbReference type="Pfam" id="PF00877">
    <property type="entry name" value="NLPC_P60"/>
    <property type="match status" value="1"/>
</dbReference>
<evidence type="ECO:0000259" key="5">
    <source>
        <dbReference type="PROSITE" id="PS51935"/>
    </source>
</evidence>
<keyword evidence="2" id="KW-0645">Protease</keyword>
<name>A0A1S2M868_9BACI</name>
<keyword evidence="8" id="KW-1185">Reference proteome</keyword>
<accession>A0A1S2M868</accession>
<dbReference type="Gene3D" id="1.10.101.10">
    <property type="entry name" value="PGBD-like superfamily/PGBD"/>
    <property type="match status" value="2"/>
</dbReference>
<dbReference type="PANTHER" id="PTHR47053">
    <property type="entry name" value="MUREIN DD-ENDOPEPTIDASE MEPH-RELATED"/>
    <property type="match status" value="1"/>
</dbReference>
<evidence type="ECO:0000256" key="1">
    <source>
        <dbReference type="ARBA" id="ARBA00007074"/>
    </source>
</evidence>
<dbReference type="EMBL" id="MLQS01000030">
    <property type="protein sequence ID" value="OIJ18562.1"/>
    <property type="molecule type" value="Genomic_DNA"/>
</dbReference>
<dbReference type="Gene3D" id="3.90.1720.10">
    <property type="entry name" value="endopeptidase domain like (from Nostoc punctiforme)"/>
    <property type="match status" value="1"/>
</dbReference>
<evidence type="ECO:0000313" key="8">
    <source>
        <dbReference type="Proteomes" id="UP000180057"/>
    </source>
</evidence>
<protein>
    <recommendedName>
        <fullName evidence="5">NlpC/P60 domain-containing protein</fullName>
    </recommendedName>
</protein>
<reference evidence="7 8" key="1">
    <citation type="submission" date="2016-10" db="EMBL/GenBank/DDBJ databases">
        <title>Draft genome sequences of four alkaliphilic bacteria belonging to the Anaerobacillus genus.</title>
        <authorList>
            <person name="Bassil N.M."/>
            <person name="Lloyd J.R."/>
        </authorList>
    </citation>
    <scope>NUCLEOTIDE SEQUENCE [LARGE SCALE GENOMIC DNA]</scope>
    <source>
        <strain evidence="7 8">DSM 22531</strain>
    </source>
</reference>
<evidence type="ECO:0000256" key="3">
    <source>
        <dbReference type="ARBA" id="ARBA00022801"/>
    </source>
</evidence>
<evidence type="ECO:0000256" key="4">
    <source>
        <dbReference type="ARBA" id="ARBA00022807"/>
    </source>
</evidence>
<keyword evidence="3" id="KW-0378">Hydrolase</keyword>
<organism evidence="7 8">
    <name type="scientific">Anaerobacillus alkalidiazotrophicus</name>
    <dbReference type="NCBI Taxonomy" id="472963"/>
    <lineage>
        <taxon>Bacteria</taxon>
        <taxon>Bacillati</taxon>
        <taxon>Bacillota</taxon>
        <taxon>Bacilli</taxon>
        <taxon>Bacillales</taxon>
        <taxon>Bacillaceae</taxon>
        <taxon>Anaerobacillus</taxon>
    </lineage>
</organism>
<dbReference type="SUPFAM" id="SSF47090">
    <property type="entry name" value="PGBD-like"/>
    <property type="match status" value="2"/>
</dbReference>